<feature type="non-terminal residue" evidence="2">
    <location>
        <position position="1"/>
    </location>
</feature>
<dbReference type="PROSITE" id="PS00092">
    <property type="entry name" value="N6_MTASE"/>
    <property type="match status" value="1"/>
</dbReference>
<dbReference type="PANTHER" id="PTHR18895:SF74">
    <property type="entry name" value="MTRF1L RELEASE FACTOR GLUTAMINE METHYLTRANSFERASE"/>
    <property type="match status" value="1"/>
</dbReference>
<dbReference type="EMBL" id="CALNXK010000090">
    <property type="protein sequence ID" value="CAH3151134.1"/>
    <property type="molecule type" value="Genomic_DNA"/>
</dbReference>
<dbReference type="SUPFAM" id="SSF53335">
    <property type="entry name" value="S-adenosyl-L-methionine-dependent methyltransferases"/>
    <property type="match status" value="1"/>
</dbReference>
<accession>A0ABN8PUP4</accession>
<feature type="domain" description="Methyltransferase small" evidence="1">
    <location>
        <begin position="110"/>
        <end position="187"/>
    </location>
</feature>
<protein>
    <recommendedName>
        <fullName evidence="1">Methyltransferase small domain-containing protein</fullName>
    </recommendedName>
</protein>
<dbReference type="InterPro" id="IPR029063">
    <property type="entry name" value="SAM-dependent_MTases_sf"/>
</dbReference>
<evidence type="ECO:0000313" key="3">
    <source>
        <dbReference type="Proteomes" id="UP001159405"/>
    </source>
</evidence>
<dbReference type="Gene3D" id="3.40.50.150">
    <property type="entry name" value="Vaccinia Virus protein VP39"/>
    <property type="match status" value="1"/>
</dbReference>
<proteinExistence type="predicted"/>
<name>A0ABN8PUP4_9CNID</name>
<dbReference type="Pfam" id="PF05175">
    <property type="entry name" value="MTS"/>
    <property type="match status" value="1"/>
</dbReference>
<dbReference type="Proteomes" id="UP001159405">
    <property type="component" value="Unassembled WGS sequence"/>
</dbReference>
<evidence type="ECO:0000313" key="2">
    <source>
        <dbReference type="EMBL" id="CAH3151134.1"/>
    </source>
</evidence>
<evidence type="ECO:0000259" key="1">
    <source>
        <dbReference type="Pfam" id="PF05175"/>
    </source>
</evidence>
<dbReference type="InterPro" id="IPR002052">
    <property type="entry name" value="DNA_methylase_N6_adenine_CS"/>
</dbReference>
<dbReference type="InterPro" id="IPR007848">
    <property type="entry name" value="Small_mtfrase_dom"/>
</dbReference>
<organism evidence="2 3">
    <name type="scientific">Porites lobata</name>
    <dbReference type="NCBI Taxonomy" id="104759"/>
    <lineage>
        <taxon>Eukaryota</taxon>
        <taxon>Metazoa</taxon>
        <taxon>Cnidaria</taxon>
        <taxon>Anthozoa</taxon>
        <taxon>Hexacorallia</taxon>
        <taxon>Scleractinia</taxon>
        <taxon>Fungiina</taxon>
        <taxon>Poritidae</taxon>
        <taxon>Porites</taxon>
    </lineage>
</organism>
<sequence>SIFAIVNHARFIPKLQRHFQNAEVLRDADSPDSQNLRYITRTWIKRLKEANVPEVEHSVKIITEHIVGKERLLAFDLKQSHQGLTKEEELIDLIARHHGLADNKDKEFLFLEVGCGSGAICLSILSEFPQTRCVAIDKSEEAISLAKHNADRCNVSDRISLYHADVGSVLSIIGARKFDAVISNPPYIPAPDMASLQPEVSRYEDMGALHGGLDGLDVVKRILRISPGLLKPDGSVWLEVDISHPQQINQWISSRDLGLKYSATFNDFTER</sequence>
<comment type="caution">
    <text evidence="2">The sequence shown here is derived from an EMBL/GenBank/DDBJ whole genome shotgun (WGS) entry which is preliminary data.</text>
</comment>
<dbReference type="InterPro" id="IPR050320">
    <property type="entry name" value="N5-glutamine_MTase"/>
</dbReference>
<dbReference type="PANTHER" id="PTHR18895">
    <property type="entry name" value="HEMK METHYLTRANSFERASE"/>
    <property type="match status" value="1"/>
</dbReference>
<gene>
    <name evidence="2" type="ORF">PLOB_00048445</name>
</gene>
<keyword evidence="3" id="KW-1185">Reference proteome</keyword>
<dbReference type="CDD" id="cd02440">
    <property type="entry name" value="AdoMet_MTases"/>
    <property type="match status" value="1"/>
</dbReference>
<reference evidence="2 3" key="1">
    <citation type="submission" date="2022-05" db="EMBL/GenBank/DDBJ databases">
        <authorList>
            <consortium name="Genoscope - CEA"/>
            <person name="William W."/>
        </authorList>
    </citation>
    <scope>NUCLEOTIDE SEQUENCE [LARGE SCALE GENOMIC DNA]</scope>
</reference>